<evidence type="ECO:0000259" key="7">
    <source>
        <dbReference type="SMART" id="SM00093"/>
    </source>
</evidence>
<organism evidence="8">
    <name type="scientific">Salvia splendens</name>
    <name type="common">Scarlet sage</name>
    <dbReference type="NCBI Taxonomy" id="180675"/>
    <lineage>
        <taxon>Eukaryota</taxon>
        <taxon>Viridiplantae</taxon>
        <taxon>Streptophyta</taxon>
        <taxon>Embryophyta</taxon>
        <taxon>Tracheophyta</taxon>
        <taxon>Spermatophyta</taxon>
        <taxon>Magnoliopsida</taxon>
        <taxon>eudicotyledons</taxon>
        <taxon>Gunneridae</taxon>
        <taxon>Pentapetalae</taxon>
        <taxon>asterids</taxon>
        <taxon>lamiids</taxon>
        <taxon>Lamiales</taxon>
        <taxon>Lamiaceae</taxon>
        <taxon>Nepetoideae</taxon>
        <taxon>Mentheae</taxon>
        <taxon>Salviinae</taxon>
        <taxon>Salvia</taxon>
        <taxon>Salvia subgen. Calosphace</taxon>
        <taxon>core Calosphace</taxon>
    </lineage>
</organism>
<dbReference type="Pfam" id="PF00079">
    <property type="entry name" value="Serpin"/>
    <property type="match status" value="2"/>
</dbReference>
<dbReference type="GO" id="GO:0032259">
    <property type="term" value="P:methylation"/>
    <property type="evidence" value="ECO:0007669"/>
    <property type="project" value="UniProtKB-KW"/>
</dbReference>
<sequence length="702" mass="77749">MEVVQVLRMNGGLGETSYATNSLVQRKVISMTKPITEEAITKVYCSVDAIANRFCIAELGCSSGPNTLAVAAELLSIVHQLSRSHGRQLPEFQILLNDLPGNDFNSIFHSLLPEFRAQLNQEIGSKSAPCFVYGVPGSFYGCLFAANSLHFVHSSYSLMWLSKVPEGVEKWNKEEIYIGSKSPAPVINAYSNQFRADFDTFLKCRSEEVVGGGAMVLTILGRKSDNAASKECCYIWELLALSLKEMVSEGGIDEEKLHSFNIPQYTPSPAEVRRSVEEEGSFAISRLEAAEIRWADCGGGGGGGYDVAKCMRSVAEPLLVEHFGETIIDELFVKYQRILTDRMSIEETKKISKKESAVRLSMKQGRECGNYHEIGHHDSRRFGGLSRCLGLKFRLVVAAATGSSVSTPVSSSTGSSSSAGGVHHPLANRLLCCNLHRRWRCFRNTYLKPEGESPFDPFYFHIIHTIFADGFHLGGPQLSTKGGVWPDWTHYLKPSFRDIVHNPMDLSPRMVYATAVCFRGTWSEKFDENLTTDADFHLLNSTGVGVPFMTNVCNQRVGAFDRFSMYTYLPDAKDGVPYLIERICFELGFVDSHLPHEEAVTLDEFRGGMAEIVDESLLGEVLLRAFVVVNEEGTEAEGETVSAGLGLACPMMDKKAGLRFVANHPFVFTIREDMSGVVLLHRQLLDPLAEASFGIFRNPDRI</sequence>
<dbReference type="GO" id="GO:0046872">
    <property type="term" value="F:metal ion binding"/>
    <property type="evidence" value="ECO:0007669"/>
    <property type="project" value="UniProtKB-KW"/>
</dbReference>
<keyword evidence="3" id="KW-0808">Transferase</keyword>
<evidence type="ECO:0000256" key="2">
    <source>
        <dbReference type="ARBA" id="ARBA00022603"/>
    </source>
</evidence>
<proteinExistence type="inferred from homology"/>
<dbReference type="InterPro" id="IPR023796">
    <property type="entry name" value="Serpin_dom"/>
</dbReference>
<evidence type="ECO:0000256" key="5">
    <source>
        <dbReference type="ARBA" id="ARBA00022842"/>
    </source>
</evidence>
<comment type="similarity">
    <text evidence="1">Belongs to the methyltransferase superfamily. Type-7 methyltransferase family.</text>
</comment>
<dbReference type="InterPro" id="IPR042086">
    <property type="entry name" value="MeTrfase_capping"/>
</dbReference>
<dbReference type="Proteomes" id="UP000298416">
    <property type="component" value="Unassembled WGS sequence"/>
</dbReference>
<dbReference type="InterPro" id="IPR036186">
    <property type="entry name" value="Serpin_sf"/>
</dbReference>
<evidence type="ECO:0000256" key="1">
    <source>
        <dbReference type="ARBA" id="ARBA00007967"/>
    </source>
</evidence>
<dbReference type="Gene3D" id="2.30.39.10">
    <property type="entry name" value="Alpha-1-antitrypsin, domain 1"/>
    <property type="match status" value="1"/>
</dbReference>
<comment type="similarity">
    <text evidence="6">Belongs to the serpin family.</text>
</comment>
<dbReference type="AlphaFoldDB" id="A0A8X8VZ66"/>
<dbReference type="InterPro" id="IPR042185">
    <property type="entry name" value="Serpin_sf_2"/>
</dbReference>
<evidence type="ECO:0000313" key="8">
    <source>
        <dbReference type="EMBL" id="KAG6384961.1"/>
    </source>
</evidence>
<dbReference type="InterPro" id="IPR029063">
    <property type="entry name" value="SAM-dependent_MTases_sf"/>
</dbReference>
<dbReference type="SUPFAM" id="SSF56574">
    <property type="entry name" value="Serpins"/>
    <property type="match status" value="1"/>
</dbReference>
<dbReference type="SUPFAM" id="SSF53335">
    <property type="entry name" value="S-adenosyl-L-methionine-dependent methyltransferases"/>
    <property type="match status" value="1"/>
</dbReference>
<dbReference type="Pfam" id="PF03492">
    <property type="entry name" value="Methyltransf_7"/>
    <property type="match status" value="1"/>
</dbReference>
<keyword evidence="2" id="KW-0489">Methyltransferase</keyword>
<dbReference type="SMART" id="SM00093">
    <property type="entry name" value="SERPIN"/>
    <property type="match status" value="1"/>
</dbReference>
<keyword evidence="5" id="KW-0460">Magnesium</keyword>
<accession>A0A8X8VZ66</accession>
<evidence type="ECO:0000256" key="3">
    <source>
        <dbReference type="ARBA" id="ARBA00022679"/>
    </source>
</evidence>
<dbReference type="GO" id="GO:0008168">
    <property type="term" value="F:methyltransferase activity"/>
    <property type="evidence" value="ECO:0007669"/>
    <property type="project" value="UniProtKB-KW"/>
</dbReference>
<comment type="caution">
    <text evidence="8">The sequence shown here is derived from an EMBL/GenBank/DDBJ whole genome shotgun (WGS) entry which is preliminary data.</text>
</comment>
<name>A0A8X8VZ66_SALSN</name>
<gene>
    <name evidence="8" type="ORF">SASPL_153784</name>
</gene>
<dbReference type="InterPro" id="IPR005299">
    <property type="entry name" value="MeTrfase_7"/>
</dbReference>
<keyword evidence="9" id="KW-1185">Reference proteome</keyword>
<dbReference type="EMBL" id="PNBA02000022">
    <property type="protein sequence ID" value="KAG6384961.1"/>
    <property type="molecule type" value="Genomic_DNA"/>
</dbReference>
<keyword evidence="4" id="KW-0479">Metal-binding</keyword>
<evidence type="ECO:0000313" key="9">
    <source>
        <dbReference type="Proteomes" id="UP000298416"/>
    </source>
</evidence>
<reference evidence="8" key="2">
    <citation type="submission" date="2020-08" db="EMBL/GenBank/DDBJ databases">
        <title>Plant Genome Project.</title>
        <authorList>
            <person name="Zhang R.-G."/>
        </authorList>
    </citation>
    <scope>NUCLEOTIDE SEQUENCE</scope>
    <source>
        <strain evidence="8">Huo1</strain>
        <tissue evidence="8">Leaf</tissue>
    </source>
</reference>
<evidence type="ECO:0000256" key="4">
    <source>
        <dbReference type="ARBA" id="ARBA00022723"/>
    </source>
</evidence>
<reference evidence="8" key="1">
    <citation type="submission" date="2018-01" db="EMBL/GenBank/DDBJ databases">
        <authorList>
            <person name="Mao J.F."/>
        </authorList>
    </citation>
    <scope>NUCLEOTIDE SEQUENCE</scope>
    <source>
        <strain evidence="8">Huo1</strain>
        <tissue evidence="8">Leaf</tissue>
    </source>
</reference>
<protein>
    <recommendedName>
        <fullName evidence="7">Serpin domain-containing protein</fullName>
    </recommendedName>
</protein>
<feature type="domain" description="Serpin" evidence="7">
    <location>
        <begin position="391"/>
        <end position="687"/>
    </location>
</feature>
<dbReference type="Gene3D" id="1.10.1200.270">
    <property type="entry name" value="Methyltransferase, alpha-helical capping domain"/>
    <property type="match status" value="1"/>
</dbReference>
<dbReference type="PANTHER" id="PTHR31009">
    <property type="entry name" value="S-ADENOSYL-L-METHIONINE:CARBOXYL METHYLTRANSFERASE FAMILY PROTEIN"/>
    <property type="match status" value="1"/>
</dbReference>
<evidence type="ECO:0000256" key="6">
    <source>
        <dbReference type="RuleBase" id="RU000411"/>
    </source>
</evidence>
<dbReference type="Gene3D" id="3.40.50.150">
    <property type="entry name" value="Vaccinia Virus protein VP39"/>
    <property type="match status" value="1"/>
</dbReference>